<evidence type="ECO:0000256" key="5">
    <source>
        <dbReference type="ARBA" id="ARBA00023136"/>
    </source>
</evidence>
<dbReference type="AlphaFoldDB" id="A0A4D6Y5E7"/>
<dbReference type="RefSeq" id="WP_158344032.1">
    <property type="nucleotide sequence ID" value="NZ_CP034861.1"/>
</dbReference>
<dbReference type="GO" id="GO:0005886">
    <property type="term" value="C:plasma membrane"/>
    <property type="evidence" value="ECO:0007669"/>
    <property type="project" value="UniProtKB-SubCell"/>
</dbReference>
<dbReference type="InterPro" id="IPR026039">
    <property type="entry name" value="YfgM"/>
</dbReference>
<evidence type="ECO:0000256" key="2">
    <source>
        <dbReference type="ARBA" id="ARBA00022475"/>
    </source>
</evidence>
<evidence type="ECO:0000256" key="6">
    <source>
        <dbReference type="ARBA" id="ARBA00023186"/>
    </source>
</evidence>
<dbReference type="PANTHER" id="PTHR38035">
    <property type="entry name" value="UPF0070 PROTEIN YFGM"/>
    <property type="match status" value="1"/>
</dbReference>
<evidence type="ECO:0000313" key="10">
    <source>
        <dbReference type="EMBL" id="QCI24632.1"/>
    </source>
</evidence>
<comment type="subcellular location">
    <subcellularLocation>
        <location evidence="1">Cell membrane</location>
        <topology evidence="1">Single-pass type II membrane protein</topology>
    </subcellularLocation>
</comment>
<evidence type="ECO:0000256" key="1">
    <source>
        <dbReference type="ARBA" id="ARBA00004401"/>
    </source>
</evidence>
<dbReference type="InterPro" id="IPR018704">
    <property type="entry name" value="SecYEG/CpoB_TPR"/>
</dbReference>
<dbReference type="Proteomes" id="UP000298673">
    <property type="component" value="Chromosome"/>
</dbReference>
<organism evidence="10 11">
    <name type="scientific">Buchnera aphidicola</name>
    <name type="common">Muscaphis stroyani</name>
    <dbReference type="NCBI Taxonomy" id="1241869"/>
    <lineage>
        <taxon>Bacteria</taxon>
        <taxon>Pseudomonadati</taxon>
        <taxon>Pseudomonadota</taxon>
        <taxon>Gammaproteobacteria</taxon>
        <taxon>Enterobacterales</taxon>
        <taxon>Erwiniaceae</taxon>
        <taxon>Buchnera</taxon>
    </lineage>
</organism>
<name>A0A4D6Y5E7_9GAMM</name>
<dbReference type="PANTHER" id="PTHR38035:SF1">
    <property type="entry name" value="ANCILLARY SECYEG TRANSLOCON SUBUNIT"/>
    <property type="match status" value="1"/>
</dbReference>
<evidence type="ECO:0000256" key="7">
    <source>
        <dbReference type="ARBA" id="ARBA00024197"/>
    </source>
</evidence>
<evidence type="ECO:0000313" key="11">
    <source>
        <dbReference type="Proteomes" id="UP000298673"/>
    </source>
</evidence>
<reference evidence="10 11" key="2">
    <citation type="submission" date="2019-05" db="EMBL/GenBank/DDBJ databases">
        <title>Genome evolution of the obligate endosymbiont Buchnera aphidicola.</title>
        <authorList>
            <person name="Moran N.A."/>
        </authorList>
    </citation>
    <scope>NUCLEOTIDE SEQUENCE [LARGE SCALE GENOMIC DNA]</scope>
    <source>
        <strain evidence="10 11">Mst</strain>
    </source>
</reference>
<dbReference type="EMBL" id="CP034861">
    <property type="protein sequence ID" value="QCI24632.1"/>
    <property type="molecule type" value="Genomic_DNA"/>
</dbReference>
<protein>
    <recommendedName>
        <fullName evidence="8">Ancillary SecYEG translocon subunit</fullName>
    </recommendedName>
</protein>
<keyword evidence="5" id="KW-0472">Membrane</keyword>
<keyword evidence="6" id="KW-0143">Chaperone</keyword>
<comment type="similarity">
    <text evidence="7">Belongs to the YfgM family.</text>
</comment>
<dbReference type="OrthoDB" id="9789675at2"/>
<dbReference type="Pfam" id="PF09976">
    <property type="entry name" value="TPR_21"/>
    <property type="match status" value="1"/>
</dbReference>
<reference evidence="10 11" key="1">
    <citation type="submission" date="2018-12" db="EMBL/GenBank/DDBJ databases">
        <authorList>
            <person name="Chong R.A."/>
        </authorList>
    </citation>
    <scope>NUCLEOTIDE SEQUENCE [LARGE SCALE GENOMIC DNA]</scope>
    <source>
        <strain evidence="10 11">Mst</strain>
    </source>
</reference>
<gene>
    <name evidence="10" type="ORF">D9V75_02955</name>
</gene>
<accession>A0A4D6Y5E7</accession>
<dbReference type="GO" id="GO:0044877">
    <property type="term" value="F:protein-containing complex binding"/>
    <property type="evidence" value="ECO:0007669"/>
    <property type="project" value="InterPro"/>
</dbReference>
<dbReference type="Gene3D" id="1.25.40.10">
    <property type="entry name" value="Tetratricopeptide repeat domain"/>
    <property type="match status" value="1"/>
</dbReference>
<proteinExistence type="inferred from homology"/>
<keyword evidence="2" id="KW-1003">Cell membrane</keyword>
<evidence type="ECO:0000259" key="9">
    <source>
        <dbReference type="Pfam" id="PF09976"/>
    </source>
</evidence>
<feature type="domain" description="Ancillary SecYEG translocon subunit/Cell division coordinator CpoB TPR" evidence="9">
    <location>
        <begin position="11"/>
        <end position="193"/>
    </location>
</feature>
<evidence type="ECO:0000256" key="4">
    <source>
        <dbReference type="ARBA" id="ARBA00022989"/>
    </source>
</evidence>
<evidence type="ECO:0000256" key="3">
    <source>
        <dbReference type="ARBA" id="ARBA00022692"/>
    </source>
</evidence>
<dbReference type="InterPro" id="IPR011990">
    <property type="entry name" value="TPR-like_helical_dom_sf"/>
</dbReference>
<keyword evidence="4" id="KW-1133">Transmembrane helix</keyword>
<sequence length="194" mass="22800">MIKIFQKNKNSNKKYILIFFISAICIFTCWKKFFFVESSSFDTSKYELIIQKIDIKKPKTITDAETFIIQNNNIYGALTAMFLSKQYVLSNNLNKAAFLLNSNLKYIKEENLKNVLLIRICKIKIQQKKYHEAMNILKNIKNVEWQNIVENMKGDIFMGQNNKKEALIAWEKSKSYNLSNASKEIVNMKINEIK</sequence>
<keyword evidence="3" id="KW-0812">Transmembrane</keyword>
<evidence type="ECO:0000256" key="8">
    <source>
        <dbReference type="ARBA" id="ARBA00024235"/>
    </source>
</evidence>